<dbReference type="WBParaSite" id="RSKR_0000666600.1">
    <property type="protein sequence ID" value="RSKR_0000666600.1"/>
    <property type="gene ID" value="RSKR_0000666600"/>
</dbReference>
<proteinExistence type="predicted"/>
<name>A0AC35U1Z0_9BILA</name>
<protein>
    <submittedName>
        <fullName evidence="2">MFS domain-containing protein</fullName>
    </submittedName>
</protein>
<sequence length="775" mass="87082">MSIPYQHESNSGAERLIRTTKACLARCFKDGMRKAMDATLCPLPPHLMKVAKVISVRAASGQVLVEELDFKVDETDIQKNKMTTAHRPTFDPARGGTGRGESEYGKLTQQFSSKDMPAHKTLKYREGDQIPEVALSKKELKRQLEAREVKAIESGASRKGAHNGVGSFGESSSKKSKYDSVDGNVNTLESTDDAENSDQSGEDSGSESEDDEAALLAELAKIKKARAQEKVKKEEERVAEEERIRMDSFKNGNPLLNLEKTSSKGGFKVKRRWDDDVIFKNCAKGQDKDKRSTFINDSLRSEFHRKFMDKYINSMTLQQPPPYSPLWKAKMTVFFVTFISFGLYHASRKNLSGVKVSITADWLTGTTSRGINGTEPFFKDEDEAKIFLGFLDAIFMAFYAAALFFWGWLGDRLNPKNVVAFGMIGSGLSLALFALVPYYFDFYSAPWYLVMYSLFGLTQACGWPNNVAIMGNWFGEGSRGFILVNYAFFFWLPLYLNGRYQWEESVANQLSIWYDVGGVIGSIIGGHFSDKIGYRTLVIMPMLVMSIASLLIYANLGANQFLNMFVMLFLGASIAGPYNLIVGTISVDLGTQPALAENAEAMSTVSGLIDGTGSAGSALGQLLVPIVQKNFGWANVFYMFVISNILAILCLVPKFFSEVKEFRNGCTKSYTKSSHLKAHYRIHSGEKPYRCEWPSCPWSFARSDELTRHYRKHTGAKPFKCNHCNRTFSRSDHLQLHQKRHQPSSSTIIKNEMDPLPDQMFDHFLNIPKIMYHHQ</sequence>
<accession>A0AC35U1Z0</accession>
<organism evidence="1 2">
    <name type="scientific">Rhabditophanes sp. KR3021</name>
    <dbReference type="NCBI Taxonomy" id="114890"/>
    <lineage>
        <taxon>Eukaryota</taxon>
        <taxon>Metazoa</taxon>
        <taxon>Ecdysozoa</taxon>
        <taxon>Nematoda</taxon>
        <taxon>Chromadorea</taxon>
        <taxon>Rhabditida</taxon>
        <taxon>Tylenchina</taxon>
        <taxon>Panagrolaimomorpha</taxon>
        <taxon>Strongyloidoidea</taxon>
        <taxon>Alloionematidae</taxon>
        <taxon>Rhabditophanes</taxon>
    </lineage>
</organism>
<dbReference type="Proteomes" id="UP000095286">
    <property type="component" value="Unplaced"/>
</dbReference>
<reference evidence="2" key="1">
    <citation type="submission" date="2016-11" db="UniProtKB">
        <authorList>
            <consortium name="WormBaseParasite"/>
        </authorList>
    </citation>
    <scope>IDENTIFICATION</scope>
    <source>
        <strain evidence="2">KR3021</strain>
    </source>
</reference>
<evidence type="ECO:0000313" key="2">
    <source>
        <dbReference type="WBParaSite" id="RSKR_0000666600.1"/>
    </source>
</evidence>
<evidence type="ECO:0000313" key="1">
    <source>
        <dbReference type="Proteomes" id="UP000095286"/>
    </source>
</evidence>